<evidence type="ECO:0000313" key="7">
    <source>
        <dbReference type="EMBL" id="EQD35361.1"/>
    </source>
</evidence>
<dbReference type="Pfam" id="PF00664">
    <property type="entry name" value="ABC_membrane"/>
    <property type="match status" value="1"/>
</dbReference>
<proteinExistence type="predicted"/>
<evidence type="ECO:0000256" key="1">
    <source>
        <dbReference type="ARBA" id="ARBA00004141"/>
    </source>
</evidence>
<keyword evidence="2 5" id="KW-0812">Transmembrane</keyword>
<gene>
    <name evidence="7" type="ORF">B1A_18329</name>
</gene>
<evidence type="ECO:0000256" key="2">
    <source>
        <dbReference type="ARBA" id="ARBA00022692"/>
    </source>
</evidence>
<dbReference type="InterPro" id="IPR039421">
    <property type="entry name" value="Type_1_exporter"/>
</dbReference>
<comment type="caution">
    <text evidence="7">The sequence shown here is derived from an EMBL/GenBank/DDBJ whole genome shotgun (WGS) entry which is preliminary data.</text>
</comment>
<feature type="transmembrane region" description="Helical" evidence="5">
    <location>
        <begin position="45"/>
        <end position="64"/>
    </location>
</feature>
<dbReference type="PANTHER" id="PTHR43394:SF1">
    <property type="entry name" value="ATP-BINDING CASSETTE SUB-FAMILY B MEMBER 10, MITOCHONDRIAL"/>
    <property type="match status" value="1"/>
</dbReference>
<name>T0YIX9_9ZZZZ</name>
<comment type="subcellular location">
    <subcellularLocation>
        <location evidence="1">Membrane</location>
        <topology evidence="1">Multi-pass membrane protein</topology>
    </subcellularLocation>
</comment>
<dbReference type="PANTHER" id="PTHR43394">
    <property type="entry name" value="ATP-DEPENDENT PERMEASE MDL1, MITOCHONDRIAL"/>
    <property type="match status" value="1"/>
</dbReference>
<feature type="domain" description="ABC transmembrane type-1" evidence="6">
    <location>
        <begin position="1"/>
        <end position="189"/>
    </location>
</feature>
<dbReference type="InterPro" id="IPR036640">
    <property type="entry name" value="ABC1_TM_sf"/>
</dbReference>
<reference evidence="7" key="2">
    <citation type="journal article" date="2014" name="ISME J.">
        <title>Microbial stratification in low pH oxic and suboxic macroscopic growths along an acid mine drainage.</title>
        <authorList>
            <person name="Mendez-Garcia C."/>
            <person name="Mesa V."/>
            <person name="Sprenger R.R."/>
            <person name="Richter M."/>
            <person name="Diez M.S."/>
            <person name="Solano J."/>
            <person name="Bargiela R."/>
            <person name="Golyshina O.V."/>
            <person name="Manteca A."/>
            <person name="Ramos J.L."/>
            <person name="Gallego J.R."/>
            <person name="Llorente I."/>
            <person name="Martins Dos Santos V.A."/>
            <person name="Jensen O.N."/>
            <person name="Pelaez A.I."/>
            <person name="Sanchez J."/>
            <person name="Ferrer M."/>
        </authorList>
    </citation>
    <scope>NUCLEOTIDE SEQUENCE</scope>
</reference>
<feature type="transmembrane region" description="Helical" evidence="5">
    <location>
        <begin position="160"/>
        <end position="187"/>
    </location>
</feature>
<feature type="transmembrane region" description="Helical" evidence="5">
    <location>
        <begin position="21"/>
        <end position="39"/>
    </location>
</feature>
<dbReference type="InterPro" id="IPR011527">
    <property type="entry name" value="ABC1_TM_dom"/>
</dbReference>
<reference evidence="7" key="1">
    <citation type="submission" date="2013-08" db="EMBL/GenBank/DDBJ databases">
        <authorList>
            <person name="Mendez C."/>
            <person name="Richter M."/>
            <person name="Ferrer M."/>
            <person name="Sanchez J."/>
        </authorList>
    </citation>
    <scope>NUCLEOTIDE SEQUENCE</scope>
</reference>
<evidence type="ECO:0000256" key="4">
    <source>
        <dbReference type="ARBA" id="ARBA00023136"/>
    </source>
</evidence>
<sequence length="193" mass="21403">DLLNHSLNDVTSVRQALSMGVNQISQAVFLFIATLFMTIETINLRLTLFSLLPLLLIPVVIAIIRPQVRLRSRLVQESLSDMSERAEESFQAIRLIKAASNEPVEVSRFTERTQRIVDRQMSLVRLNTLFQALVPLLSGVGFTVGLLYGGWLVVHGGISLGAFVAFTVYLSMLVQPLMQFGIVINLFQNASAS</sequence>
<organism evidence="7">
    <name type="scientific">mine drainage metagenome</name>
    <dbReference type="NCBI Taxonomy" id="410659"/>
    <lineage>
        <taxon>unclassified sequences</taxon>
        <taxon>metagenomes</taxon>
        <taxon>ecological metagenomes</taxon>
    </lineage>
</organism>
<feature type="non-terminal residue" evidence="7">
    <location>
        <position position="1"/>
    </location>
</feature>
<dbReference type="AlphaFoldDB" id="T0YIX9"/>
<dbReference type="SUPFAM" id="SSF90123">
    <property type="entry name" value="ABC transporter transmembrane region"/>
    <property type="match status" value="1"/>
</dbReference>
<dbReference type="GO" id="GO:0016020">
    <property type="term" value="C:membrane"/>
    <property type="evidence" value="ECO:0007669"/>
    <property type="project" value="UniProtKB-SubCell"/>
</dbReference>
<feature type="transmembrane region" description="Helical" evidence="5">
    <location>
        <begin position="129"/>
        <end position="154"/>
    </location>
</feature>
<dbReference type="GO" id="GO:0005524">
    <property type="term" value="F:ATP binding"/>
    <property type="evidence" value="ECO:0007669"/>
    <property type="project" value="InterPro"/>
</dbReference>
<dbReference type="EMBL" id="AUZX01013517">
    <property type="protein sequence ID" value="EQD35361.1"/>
    <property type="molecule type" value="Genomic_DNA"/>
</dbReference>
<evidence type="ECO:0000256" key="3">
    <source>
        <dbReference type="ARBA" id="ARBA00022989"/>
    </source>
</evidence>
<dbReference type="PROSITE" id="PS50929">
    <property type="entry name" value="ABC_TM1F"/>
    <property type="match status" value="1"/>
</dbReference>
<accession>T0YIX9</accession>
<feature type="non-terminal residue" evidence="7">
    <location>
        <position position="193"/>
    </location>
</feature>
<protein>
    <submittedName>
        <fullName evidence="7">ABC transporter related protein</fullName>
    </submittedName>
</protein>
<evidence type="ECO:0000256" key="5">
    <source>
        <dbReference type="SAM" id="Phobius"/>
    </source>
</evidence>
<dbReference type="GO" id="GO:0015421">
    <property type="term" value="F:ABC-type oligopeptide transporter activity"/>
    <property type="evidence" value="ECO:0007669"/>
    <property type="project" value="TreeGrafter"/>
</dbReference>
<keyword evidence="4 5" id="KW-0472">Membrane</keyword>
<dbReference type="Gene3D" id="1.20.1560.10">
    <property type="entry name" value="ABC transporter type 1, transmembrane domain"/>
    <property type="match status" value="1"/>
</dbReference>
<keyword evidence="3 5" id="KW-1133">Transmembrane helix</keyword>
<evidence type="ECO:0000259" key="6">
    <source>
        <dbReference type="PROSITE" id="PS50929"/>
    </source>
</evidence>